<dbReference type="Proteomes" id="UP000072389">
    <property type="component" value="Chromosome"/>
</dbReference>
<evidence type="ECO:0000313" key="2">
    <source>
        <dbReference type="EMBL" id="KZA15195.1"/>
    </source>
</evidence>
<sequence length="383" mass="43461">MSGSLDWDSNTNTTENSCKTVQCDCLTFWEIYQQEAIKRVSNLKSANHYKLEPGYEARARRIASVYARIYLEQEISGTKLFKGRYYWMGLGAFASKTVAAIFKHGLTAWGYKWAPVISGALGGVLTAPVINSMIRDPVHSFAKGNLWLFMDIAPWHYAWSASSTSFKTCMKARKVSGFKHIKKQVENLPWSNSLSVIKQLGWTDQIEEGFGYLPDIENTFKRVGKTRNDNFKTASKNLFDHLMAIAVQEQYNILQELVWKEWKVQKQASLQRFTGLPDSTLVLTSDYGVDAVKPNKQGQYKGRHAGVLSQLPETVYSEPLEGTQVEVYDSRMKWIKVAAAKYHRLMQSDKGRDFLEKELETIAGWGNSKAEFKVGKDSNDGKI</sequence>
<evidence type="ECO:0000313" key="1">
    <source>
        <dbReference type="EMBL" id="APP30270.1"/>
    </source>
</evidence>
<dbReference type="EMBL" id="CP018664">
    <property type="protein sequence ID" value="APP30270.1"/>
    <property type="molecule type" value="Genomic_DNA"/>
</dbReference>
<gene>
    <name evidence="1" type="ORF">AUO97_05335</name>
    <name evidence="3" type="ORF">FJU42_02470</name>
    <name evidence="2" type="ORF">LV35_02563</name>
</gene>
<dbReference type="InterPro" id="IPR019658">
    <property type="entry name" value="DUF2515"/>
</dbReference>
<reference evidence="3 6" key="5">
    <citation type="submission" date="2019-06" db="EMBL/GenBank/DDBJ databases">
        <title>A Diverse Panel of Clinical Acinetobacter baumannii for Research Use.</title>
        <authorList>
            <person name="Mcgann P."/>
            <person name="Snesrud E."/>
            <person name="Galac M.R."/>
        </authorList>
    </citation>
    <scope>NUCLEOTIDE SEQUENCE [LARGE SCALE GENOMIC DNA]</scope>
    <source>
        <strain evidence="3 6">MRSN14237</strain>
    </source>
</reference>
<dbReference type="AlphaFoldDB" id="A0A0H4USL7"/>
<dbReference type="EMBL" id="LRDT01000032">
    <property type="protein sequence ID" value="KZA15195.1"/>
    <property type="molecule type" value="Genomic_DNA"/>
</dbReference>
<dbReference type="EMBL" id="VHGY01000008">
    <property type="protein sequence ID" value="TPU68072.1"/>
    <property type="molecule type" value="Genomic_DNA"/>
</dbReference>
<reference evidence="2 5" key="3">
    <citation type="submission" date="2016-01" db="EMBL/GenBank/DDBJ databases">
        <title>Draft sequences of Acinetobacter baumannii isolates from wounded military personnel.</title>
        <authorList>
            <person name="Arivett B.A."/>
            <person name="Fiester S.E."/>
            <person name="Ream D.C."/>
            <person name="Actis L.A."/>
        </authorList>
    </citation>
    <scope>NUCLEOTIDE SEQUENCE [LARGE SCALE GENOMIC DNA]</scope>
    <source>
        <strain evidence="2 5">AB2828</strain>
    </source>
</reference>
<evidence type="ECO:0000313" key="5">
    <source>
        <dbReference type="Proteomes" id="UP000076296"/>
    </source>
</evidence>
<evidence type="ECO:0000313" key="6">
    <source>
        <dbReference type="Proteomes" id="UP000315888"/>
    </source>
</evidence>
<reference evidence="1" key="4">
    <citation type="submission" date="2016-12" db="EMBL/GenBank/DDBJ databases">
        <authorList>
            <person name="Singh M."/>
            <person name="Fernando D."/>
            <person name="Kumar A."/>
        </authorList>
    </citation>
    <scope>NUCLEOTIDE SEQUENCE</scope>
    <source>
        <strain evidence="1">ATCC 17978-VU</strain>
    </source>
</reference>
<proteinExistence type="predicted"/>
<dbReference type="Proteomes" id="UP000315888">
    <property type="component" value="Unassembled WGS sequence"/>
</dbReference>
<name>A0A0H4USL7_ACIBA</name>
<evidence type="ECO:0000313" key="3">
    <source>
        <dbReference type="EMBL" id="TPU68072.1"/>
    </source>
</evidence>
<reference evidence="1 4" key="1">
    <citation type="journal article" date="2014" name="Antimicrob. Agents Chemother.">
        <title>Triclosan can select for an AdeIJK-overexpressing mutant of Acinetobacter baumannii ATCC 17978 that displays reduced susceptibility to multiple antibiotics.</title>
        <authorList>
            <person name="Fernando D.M."/>
            <person name="Xu W."/>
            <person name="Loewen P.C."/>
            <person name="Zhanel G.G."/>
            <person name="Kumar A."/>
        </authorList>
    </citation>
    <scope>NUCLEOTIDE SEQUENCE [LARGE SCALE GENOMIC DNA]</scope>
    <source>
        <strain evidence="4">ATCC 17978</strain>
        <strain evidence="1">ATCC 17978-VU</strain>
    </source>
</reference>
<accession>A0A0H4USL7</accession>
<dbReference type="Proteomes" id="UP000076296">
    <property type="component" value="Unassembled WGS sequence"/>
</dbReference>
<dbReference type="RefSeq" id="WP_000016867.1">
    <property type="nucleotide sequence ID" value="NZ_BHFY01000030.1"/>
</dbReference>
<evidence type="ECO:0000313" key="4">
    <source>
        <dbReference type="Proteomes" id="UP000072389"/>
    </source>
</evidence>
<protein>
    <submittedName>
        <fullName evidence="3">Uncharacterized protein</fullName>
    </submittedName>
</protein>
<reference evidence="1" key="2">
    <citation type="submission" date="2015-12" db="EMBL/GenBank/DDBJ databases">
        <authorList>
            <person name="Singh M.K."/>
            <person name="Fernando D.M."/>
            <person name="Kumar A."/>
        </authorList>
    </citation>
    <scope>NUCLEOTIDE SEQUENCE</scope>
    <source>
        <strain evidence="1">ATCC 17978-VU</strain>
    </source>
</reference>
<organism evidence="3 6">
    <name type="scientific">Acinetobacter baumannii</name>
    <dbReference type="NCBI Taxonomy" id="470"/>
    <lineage>
        <taxon>Bacteria</taxon>
        <taxon>Pseudomonadati</taxon>
        <taxon>Pseudomonadota</taxon>
        <taxon>Gammaproteobacteria</taxon>
        <taxon>Moraxellales</taxon>
        <taxon>Moraxellaceae</taxon>
        <taxon>Acinetobacter</taxon>
        <taxon>Acinetobacter calcoaceticus/baumannii complex</taxon>
    </lineage>
</organism>
<dbReference type="Pfam" id="PF10720">
    <property type="entry name" value="DUF2515"/>
    <property type="match status" value="1"/>
</dbReference>